<proteinExistence type="predicted"/>
<reference evidence="2" key="1">
    <citation type="submission" date="2015-04" db="UniProtKB">
        <authorList>
            <consortium name="EnsemblPlants"/>
        </authorList>
    </citation>
    <scope>IDENTIFICATION</scope>
</reference>
<reference evidence="2" key="2">
    <citation type="submission" date="2018-05" db="EMBL/GenBank/DDBJ databases">
        <title>OgluRS3 (Oryza glumaepatula Reference Sequence Version 3).</title>
        <authorList>
            <person name="Zhang J."/>
            <person name="Kudrna D."/>
            <person name="Lee S."/>
            <person name="Talag J."/>
            <person name="Welchert J."/>
            <person name="Wing R.A."/>
        </authorList>
    </citation>
    <scope>NUCLEOTIDE SEQUENCE [LARGE SCALE GENOMIC DNA]</scope>
</reference>
<protein>
    <submittedName>
        <fullName evidence="2">Uncharacterized protein</fullName>
    </submittedName>
</protein>
<dbReference type="EnsemblPlants" id="OGLUM05G01980.1">
    <property type="protein sequence ID" value="OGLUM05G01980.1"/>
    <property type="gene ID" value="OGLUM05G01980"/>
</dbReference>
<dbReference type="AlphaFoldDB" id="A0A0D9ZTP9"/>
<sequence>MWGLHKSYPPPLFLFASVGRELAAVAGASSNSIHSLLPPFPTASLLAAVVRQPASGGDPGVALERRQRRVREGQSGGGGGGGDRGRRGRLAIGRKKTGHENGRVLATLGPATALSTAALDALSTGHDALASAVLPPCPRTRKGRLRLATATHVGILSKMAASGGSFFCTCGGGVEGGRSNVGEGGGGTTDGRGQHAEPADNGTTT</sequence>
<feature type="region of interest" description="Disordered" evidence="1">
    <location>
        <begin position="54"/>
        <end position="88"/>
    </location>
</feature>
<organism evidence="2">
    <name type="scientific">Oryza glumipatula</name>
    <dbReference type="NCBI Taxonomy" id="40148"/>
    <lineage>
        <taxon>Eukaryota</taxon>
        <taxon>Viridiplantae</taxon>
        <taxon>Streptophyta</taxon>
        <taxon>Embryophyta</taxon>
        <taxon>Tracheophyta</taxon>
        <taxon>Spermatophyta</taxon>
        <taxon>Magnoliopsida</taxon>
        <taxon>Liliopsida</taxon>
        <taxon>Poales</taxon>
        <taxon>Poaceae</taxon>
        <taxon>BOP clade</taxon>
        <taxon>Oryzoideae</taxon>
        <taxon>Oryzeae</taxon>
        <taxon>Oryzinae</taxon>
        <taxon>Oryza</taxon>
    </lineage>
</organism>
<evidence type="ECO:0000256" key="1">
    <source>
        <dbReference type="SAM" id="MobiDB-lite"/>
    </source>
</evidence>
<accession>A0A0D9ZTP9</accession>
<name>A0A0D9ZTP9_9ORYZ</name>
<evidence type="ECO:0000313" key="3">
    <source>
        <dbReference type="Proteomes" id="UP000026961"/>
    </source>
</evidence>
<dbReference type="HOGENOM" id="CLU_1350810_0_0_1"/>
<feature type="region of interest" description="Disordered" evidence="1">
    <location>
        <begin position="179"/>
        <end position="205"/>
    </location>
</feature>
<evidence type="ECO:0000313" key="2">
    <source>
        <dbReference type="EnsemblPlants" id="OGLUM05G01980.1"/>
    </source>
</evidence>
<dbReference type="Proteomes" id="UP000026961">
    <property type="component" value="Chromosome 5"/>
</dbReference>
<dbReference type="Gramene" id="OGLUM05G01980.1">
    <property type="protein sequence ID" value="OGLUM05G01980.1"/>
    <property type="gene ID" value="OGLUM05G01980"/>
</dbReference>
<keyword evidence="3" id="KW-1185">Reference proteome</keyword>